<dbReference type="RefSeq" id="WP_186678160.1">
    <property type="nucleotide sequence ID" value="NZ_CP077093.1"/>
</dbReference>
<evidence type="ECO:0000256" key="1">
    <source>
        <dbReference type="SAM" id="SignalP"/>
    </source>
</evidence>
<dbReference type="Proteomes" id="UP000634530">
    <property type="component" value="Chromosome"/>
</dbReference>
<dbReference type="GO" id="GO:0017171">
    <property type="term" value="F:serine hydrolase activity"/>
    <property type="evidence" value="ECO:0007669"/>
    <property type="project" value="TreeGrafter"/>
</dbReference>
<dbReference type="Gene3D" id="3.40.50.1820">
    <property type="entry name" value="alpha/beta hydrolase"/>
    <property type="match status" value="1"/>
</dbReference>
<dbReference type="InterPro" id="IPR000073">
    <property type="entry name" value="AB_hydrolase_1"/>
</dbReference>
<keyword evidence="1" id="KW-0732">Signal</keyword>
<dbReference type="PANTHER" id="PTHR46331">
    <property type="entry name" value="VALACYCLOVIR HYDROLASE"/>
    <property type="match status" value="1"/>
</dbReference>
<dbReference type="EMBL" id="CP077093">
    <property type="protein sequence ID" value="QXI27537.1"/>
    <property type="molecule type" value="Genomic_DNA"/>
</dbReference>
<reference evidence="3 4" key="2">
    <citation type="journal article" date="2021" name="Microorganisms">
        <title>The Ever-Expanding Pseudomonas Genus: Description of 43 New Species and Partition of the Pseudomonas putida Group.</title>
        <authorList>
            <person name="Girard L."/>
            <person name="Lood C."/>
            <person name="Hofte M."/>
            <person name="Vandamme P."/>
            <person name="Rokni-Zadeh H."/>
            <person name="van Noort V."/>
            <person name="Lavigne R."/>
            <person name="De Mot R."/>
        </authorList>
    </citation>
    <scope>NUCLEOTIDE SEQUENCE [LARGE SCALE GENOMIC DNA]</scope>
    <source>
        <strain evidence="3 4">RW8P3</strain>
    </source>
</reference>
<sequence length="280" mass="30353">MGNRFIAAACLMLSFGLAHAAERWETLPPTPAPVAGVQSGYANVNGIRLYYTRTGHGSPVLLLHGGLANSDYWGNQVKALAAKHTVITLDSRGHGRSSRDSRPYGYDLMADDVVAVLDSLKIPKADIVGWSDGAILGLDLAIRHPTRVGKIFAFAANSTTAGVKDNVEKNPTFAAYIERAGKEYVKLSPTPKEYDAFVEQISHMWASQPNWSDADLQKIKTPVLIVDGDRDEAIKRENTEYMAATIPGAGLLILPNASHFAFLQDPAFFNAALLNFLDGQ</sequence>
<protein>
    <submittedName>
        <fullName evidence="3">Alpha/beta hydrolase</fullName>
    </submittedName>
</protein>
<evidence type="ECO:0000313" key="3">
    <source>
        <dbReference type="EMBL" id="QXI27537.1"/>
    </source>
</evidence>
<feature type="domain" description="AB hydrolase-1" evidence="2">
    <location>
        <begin position="60"/>
        <end position="272"/>
    </location>
</feature>
<name>A0A9E6TRI7_9PSED</name>
<dbReference type="PANTHER" id="PTHR46331:SF2">
    <property type="entry name" value="VALACYCLOVIR HYDROLASE"/>
    <property type="match status" value="1"/>
</dbReference>
<reference evidence="3 4" key="1">
    <citation type="journal article" date="2020" name="Microorganisms">
        <title>Reliable Identification of Environmental Pseudomonas Isolates Using the rpoD Gene.</title>
        <authorList>
            <consortium name="The Broad Institute Genome Sequencing Platform"/>
            <person name="Girard L."/>
            <person name="Lood C."/>
            <person name="Rokni-Zadeh H."/>
            <person name="van Noort V."/>
            <person name="Lavigne R."/>
            <person name="De Mot R."/>
        </authorList>
    </citation>
    <scope>NUCLEOTIDE SEQUENCE [LARGE SCALE GENOMIC DNA]</scope>
    <source>
        <strain evidence="3 4">RW8P3</strain>
    </source>
</reference>
<proteinExistence type="predicted"/>
<gene>
    <name evidence="3" type="ORF">HU752_027125</name>
</gene>
<evidence type="ECO:0000259" key="2">
    <source>
        <dbReference type="Pfam" id="PF12697"/>
    </source>
</evidence>
<evidence type="ECO:0000313" key="4">
    <source>
        <dbReference type="Proteomes" id="UP000634530"/>
    </source>
</evidence>
<dbReference type="InterPro" id="IPR029058">
    <property type="entry name" value="AB_hydrolase_fold"/>
</dbReference>
<feature type="signal peptide" evidence="1">
    <location>
        <begin position="1"/>
        <end position="20"/>
    </location>
</feature>
<accession>A0A9E6TRI7</accession>
<feature type="chain" id="PRO_5038804220" evidence="1">
    <location>
        <begin position="21"/>
        <end position="280"/>
    </location>
</feature>
<dbReference type="AlphaFoldDB" id="A0A9E6TRI7"/>
<keyword evidence="4" id="KW-1185">Reference proteome</keyword>
<dbReference type="Pfam" id="PF12697">
    <property type="entry name" value="Abhydrolase_6"/>
    <property type="match status" value="1"/>
</dbReference>
<organism evidence="3 4">
    <name type="scientific">Pseudomonas vanderleydeniana</name>
    <dbReference type="NCBI Taxonomy" id="2745495"/>
    <lineage>
        <taxon>Bacteria</taxon>
        <taxon>Pseudomonadati</taxon>
        <taxon>Pseudomonadota</taxon>
        <taxon>Gammaproteobacteria</taxon>
        <taxon>Pseudomonadales</taxon>
        <taxon>Pseudomonadaceae</taxon>
        <taxon>Pseudomonas</taxon>
    </lineage>
</organism>
<dbReference type="SUPFAM" id="SSF53474">
    <property type="entry name" value="alpha/beta-Hydrolases"/>
    <property type="match status" value="1"/>
</dbReference>
<dbReference type="KEGG" id="pvw:HU752_027125"/>
<keyword evidence="3" id="KW-0378">Hydrolase</keyword>